<name>A0A413UBZ8_9FIRM</name>
<organism evidence="6 7">
    <name type="scientific">Holdemanella biformis</name>
    <dbReference type="NCBI Taxonomy" id="1735"/>
    <lineage>
        <taxon>Bacteria</taxon>
        <taxon>Bacillati</taxon>
        <taxon>Bacillota</taxon>
        <taxon>Erysipelotrichia</taxon>
        <taxon>Erysipelotrichales</taxon>
        <taxon>Erysipelotrichaceae</taxon>
        <taxon>Holdemanella</taxon>
    </lineage>
</organism>
<gene>
    <name evidence="6" type="ORF">DW907_07510</name>
</gene>
<proteinExistence type="inferred from homology"/>
<dbReference type="SUPFAM" id="SSF56300">
    <property type="entry name" value="Metallo-dependent phosphatases"/>
    <property type="match status" value="1"/>
</dbReference>
<dbReference type="EMBL" id="QSGD01000027">
    <property type="protein sequence ID" value="RHB04463.1"/>
    <property type="molecule type" value="Genomic_DNA"/>
</dbReference>
<evidence type="ECO:0000256" key="3">
    <source>
        <dbReference type="ARBA" id="ARBA00023004"/>
    </source>
</evidence>
<dbReference type="GO" id="GO:0046872">
    <property type="term" value="F:metal ion binding"/>
    <property type="evidence" value="ECO:0007669"/>
    <property type="project" value="UniProtKB-KW"/>
</dbReference>
<evidence type="ECO:0000256" key="1">
    <source>
        <dbReference type="ARBA" id="ARBA00022723"/>
    </source>
</evidence>
<dbReference type="InterPro" id="IPR004843">
    <property type="entry name" value="Calcineurin-like_PHP"/>
</dbReference>
<dbReference type="InterPro" id="IPR016024">
    <property type="entry name" value="ARM-type_fold"/>
</dbReference>
<dbReference type="GO" id="GO:0016787">
    <property type="term" value="F:hydrolase activity"/>
    <property type="evidence" value="ECO:0007669"/>
    <property type="project" value="UniProtKB-KW"/>
</dbReference>
<comment type="similarity">
    <text evidence="4">Belongs to the cyclic nucleotide phosphodiesterase class-III family.</text>
</comment>
<feature type="domain" description="Calcineurin-like phosphoesterase" evidence="5">
    <location>
        <begin position="1"/>
        <end position="200"/>
    </location>
</feature>
<evidence type="ECO:0000256" key="4">
    <source>
        <dbReference type="ARBA" id="ARBA00025742"/>
    </source>
</evidence>
<reference evidence="6 7" key="1">
    <citation type="submission" date="2018-08" db="EMBL/GenBank/DDBJ databases">
        <title>A genome reference for cultivated species of the human gut microbiota.</title>
        <authorList>
            <person name="Zou Y."/>
            <person name="Xue W."/>
            <person name="Luo G."/>
        </authorList>
    </citation>
    <scope>NUCLEOTIDE SEQUENCE [LARGE SCALE GENOMIC DNA]</scope>
    <source>
        <strain evidence="6 7">AM42-13AC</strain>
    </source>
</reference>
<dbReference type="CDD" id="cd00838">
    <property type="entry name" value="MPP_superfamily"/>
    <property type="match status" value="1"/>
</dbReference>
<keyword evidence="2" id="KW-0378">Hydrolase</keyword>
<evidence type="ECO:0000259" key="5">
    <source>
        <dbReference type="Pfam" id="PF00149"/>
    </source>
</evidence>
<dbReference type="InterPro" id="IPR050884">
    <property type="entry name" value="CNP_phosphodiesterase-III"/>
</dbReference>
<dbReference type="PANTHER" id="PTHR42988:SF2">
    <property type="entry name" value="CYCLIC NUCLEOTIDE PHOSPHODIESTERASE CBUA0032-RELATED"/>
    <property type="match status" value="1"/>
</dbReference>
<keyword evidence="1" id="KW-0479">Metal-binding</keyword>
<dbReference type="PANTHER" id="PTHR42988">
    <property type="entry name" value="PHOSPHOHYDROLASE"/>
    <property type="match status" value="1"/>
</dbReference>
<evidence type="ECO:0000313" key="6">
    <source>
        <dbReference type="EMBL" id="RHB04463.1"/>
    </source>
</evidence>
<comment type="caution">
    <text evidence="6">The sequence shown here is derived from an EMBL/GenBank/DDBJ whole genome shotgun (WGS) entry which is preliminary data.</text>
</comment>
<dbReference type="SUPFAM" id="SSF52540">
    <property type="entry name" value="P-loop containing nucleoside triphosphate hydrolases"/>
    <property type="match status" value="1"/>
</dbReference>
<dbReference type="Gene3D" id="3.40.50.300">
    <property type="entry name" value="P-loop containing nucleotide triphosphate hydrolases"/>
    <property type="match status" value="1"/>
</dbReference>
<dbReference type="Pfam" id="PF00149">
    <property type="entry name" value="Metallophos"/>
    <property type="match status" value="1"/>
</dbReference>
<sequence length="1442" mass="169195">MRFYVLSDLHLRNDNLVYAKKVIKELCGSIKQLSVFDEEIVFFILGDIADKGDKKSFDLAKICFSLIREELRSYNVIFEFVPGNHDLIDGNLIAFDEFISTQGNYHSFDKDPAYSREYENVNFIFADSNLSRKFNEPGRIDIQAIKQKYKNGKNNVVLFHHGLILDRGDDAHNVVENANEIIQQLKNMPISFFFHGHKHYLTSHTKTDLVNIGCGSFCEDVSWRNCTFNQFIVGYIDGGTIGKIQRWVYTEEGENHFLYQDVYPSEKKFDDPNKVNKIVYSKVDNYIGRTVSLYEDSKKEGIEKYFDRKSQKKLAKVLQEDCKKVFLLADAGMGKSVESRNLAFELCKQCHTFLYQLEYYGGEKIEELFPEQYKNLMRQCMVLIFDGYDEMDEAQQRIFEKRLNEFSNNEPEVRMVITSRKNYRQQIKDNKLKLFSDFSVYVLDVLEEENIRNYLASKNIDVNHFLKCAQSKNVYPLVYNPFYFMYLYDIYKDTHKLPNKNDLMKSICDKAFDLDDEKYNGTLDDRYDELNALLEKLAISMQLMHQLRISNRDEFQKLFNIEDRTLIMKSGLLEKDDGYWRFTHNNFREYYAAKYLSEQNQEFVIKTISCESGIKPHWANVLGFLTGFELNWDLKSWLIEKEPAALVKYSSDQLDSNTRTKIFELIFDKYEKYQIHFNEALCNEQEIAEFADNISVLLFLIDRIENPRNWVSQFTALNILRHYTKFFGMESKVQNVLLNCCKDYENTNKLVCRLAINAIGILSLEKCENAKRLMEIFGNVDVDYIRLGMYEYLQQTNLIDDYVDYILSGIKLVSKDIDNDRIGNETYTLCSCLQNLASKKSIFKTLDFFLNEDFLLYSEGKILNACIETLSELYKKGDIDIFDTVLEIYLDAKKKYNSELSHAFAYFFDLTNTKGKALLIASESSEDGLYFLSNLVDSETIKYFADNYGSQSTKSKSIFHEIVVCYVRDENKYNRYSKLIADTDGEVLPEFVPEINYVQRRISKDEEFLTILLDRDKLNTLYTELLEKTRDLNITTRQLEKNLFKEKDNLFKRLSIKMYNYSPNAKVYDFFEGIDYDDFVLYSLNHLLYKEIYDAMTFNNKNDLLELAKRMINRGIFDDCVDYVDDGYYVNPGISYILSIVINLDYEMDEKDLLYLIEIPSTVFAGSNKKNKYDYLCSKLGKDKIMDRIIQNVKSKSVQSTMLIEYFSFFDDNRDSRLSEEALKICKDTNDITLRRTTWQYLYNCYGSEYIECMILPFADENLLFEINFKCKNISKGKMREAMEREYIKEYSLRLQADLIKSGSTKALNDYVQKVSRDKRPVEDKFNRFDGPTEAIASIKNPEFLPQLKILLETVLDKAYTDNEYVNLKGSLTQALINCGGCAYQKTTRIIKELQPSIEEDEDNFVYCNYILNGIETERKRVVDKVYHFKAVKKLLNENASI</sequence>
<keyword evidence="3" id="KW-0408">Iron</keyword>
<dbReference type="RefSeq" id="WP_118011543.1">
    <property type="nucleotide sequence ID" value="NZ_QSGD01000027.1"/>
</dbReference>
<dbReference type="SUPFAM" id="SSF48371">
    <property type="entry name" value="ARM repeat"/>
    <property type="match status" value="1"/>
</dbReference>
<dbReference type="InterPro" id="IPR027417">
    <property type="entry name" value="P-loop_NTPase"/>
</dbReference>
<dbReference type="Proteomes" id="UP000285288">
    <property type="component" value="Unassembled WGS sequence"/>
</dbReference>
<dbReference type="Gene3D" id="3.60.21.10">
    <property type="match status" value="1"/>
</dbReference>
<dbReference type="InterPro" id="IPR029052">
    <property type="entry name" value="Metallo-depent_PP-like"/>
</dbReference>
<evidence type="ECO:0000256" key="2">
    <source>
        <dbReference type="ARBA" id="ARBA00022801"/>
    </source>
</evidence>
<protein>
    <recommendedName>
        <fullName evidence="5">Calcineurin-like phosphoesterase domain-containing protein</fullName>
    </recommendedName>
</protein>
<accession>A0A413UBZ8</accession>
<evidence type="ECO:0000313" key="7">
    <source>
        <dbReference type="Proteomes" id="UP000285288"/>
    </source>
</evidence>